<comment type="caution">
    <text evidence="2">The sequence shown here is derived from an EMBL/GenBank/DDBJ whole genome shotgun (WGS) entry which is preliminary data.</text>
</comment>
<gene>
    <name evidence="2" type="ORF">CBZ_25350</name>
</gene>
<dbReference type="AlphaFoldDB" id="A0A402DTK3"/>
<dbReference type="RefSeq" id="WP_218022775.1">
    <property type="nucleotide sequence ID" value="NZ_BIMR01000214.1"/>
</dbReference>
<evidence type="ECO:0000313" key="3">
    <source>
        <dbReference type="Proteomes" id="UP000289954"/>
    </source>
</evidence>
<feature type="transmembrane region" description="Helical" evidence="1">
    <location>
        <begin position="104"/>
        <end position="121"/>
    </location>
</feature>
<keyword evidence="1" id="KW-0812">Transmembrane</keyword>
<feature type="transmembrane region" description="Helical" evidence="1">
    <location>
        <begin position="128"/>
        <end position="145"/>
    </location>
</feature>
<name>A0A402DTK3_9CELL</name>
<keyword evidence="1" id="KW-0472">Membrane</keyword>
<organism evidence="2 3">
    <name type="scientific">Cellulomonas biazotea</name>
    <dbReference type="NCBI Taxonomy" id="1709"/>
    <lineage>
        <taxon>Bacteria</taxon>
        <taxon>Bacillati</taxon>
        <taxon>Actinomycetota</taxon>
        <taxon>Actinomycetes</taxon>
        <taxon>Micrococcales</taxon>
        <taxon>Cellulomonadaceae</taxon>
        <taxon>Cellulomonas</taxon>
    </lineage>
</organism>
<sequence>MATTHPEAHTSTHPATMVEDDIVTSVTGRRWLAVTRIATGFIFLWAFVDKTFGLHYATGAAVAEGDPSLAWVDGGTPSQGFMQFATVGPYQDAFVSAAGAWTDWLFMLGLLGIGVAVMLGVGLRISAVAGSVMMALMWVAEWPLLQGSNNPVVDYHVIYALVLVVSAVLLAGDTWGLGRRWARTRAVQRFPWLR</sequence>
<reference evidence="2 3" key="1">
    <citation type="submission" date="2019-01" db="EMBL/GenBank/DDBJ databases">
        <title>Draft genome sequence of Cellulomonas takizawaensis strain TKZ-21.</title>
        <authorList>
            <person name="Yamamura H."/>
            <person name="Hayashi T."/>
            <person name="Hamada M."/>
            <person name="Serisawa Y."/>
            <person name="Matsuyama K."/>
            <person name="Nakagawa Y."/>
            <person name="Otoguro M."/>
            <person name="Yanagida F."/>
            <person name="Hayakawa M."/>
        </authorList>
    </citation>
    <scope>NUCLEOTIDE SEQUENCE [LARGE SCALE GENOMIC DNA]</scope>
    <source>
        <strain evidence="2 3">NBRC12680</strain>
    </source>
</reference>
<feature type="transmembrane region" description="Helical" evidence="1">
    <location>
        <begin position="31"/>
        <end position="48"/>
    </location>
</feature>
<feature type="transmembrane region" description="Helical" evidence="1">
    <location>
        <begin position="157"/>
        <end position="178"/>
    </location>
</feature>
<dbReference type="Proteomes" id="UP000289954">
    <property type="component" value="Unassembled WGS sequence"/>
</dbReference>
<evidence type="ECO:0000256" key="1">
    <source>
        <dbReference type="SAM" id="Phobius"/>
    </source>
</evidence>
<evidence type="ECO:0000313" key="2">
    <source>
        <dbReference type="EMBL" id="GCE77479.1"/>
    </source>
</evidence>
<dbReference type="EMBL" id="BIMR01000214">
    <property type="protein sequence ID" value="GCE77479.1"/>
    <property type="molecule type" value="Genomic_DNA"/>
</dbReference>
<accession>A0A402DTK3</accession>
<protein>
    <submittedName>
        <fullName evidence="2">Membrane protein</fullName>
    </submittedName>
</protein>
<proteinExistence type="predicted"/>
<keyword evidence="1" id="KW-1133">Transmembrane helix</keyword>
<keyword evidence="3" id="KW-1185">Reference proteome</keyword>